<name>A0A087UBN9_STEMI</name>
<reference evidence="1 2" key="1">
    <citation type="submission" date="2013-11" db="EMBL/GenBank/DDBJ databases">
        <title>Genome sequencing of Stegodyphus mimosarum.</title>
        <authorList>
            <person name="Bechsgaard J."/>
        </authorList>
    </citation>
    <scope>NUCLEOTIDE SEQUENCE [LARGE SCALE GENOMIC DNA]</scope>
</reference>
<feature type="non-terminal residue" evidence="1">
    <location>
        <position position="227"/>
    </location>
</feature>
<dbReference type="Proteomes" id="UP000054359">
    <property type="component" value="Unassembled WGS sequence"/>
</dbReference>
<keyword evidence="2" id="KW-1185">Reference proteome</keyword>
<evidence type="ECO:0000313" key="2">
    <source>
        <dbReference type="Proteomes" id="UP000054359"/>
    </source>
</evidence>
<proteinExistence type="predicted"/>
<dbReference type="AlphaFoldDB" id="A0A087UBN9"/>
<accession>A0A087UBN9</accession>
<dbReference type="OrthoDB" id="43122at2759"/>
<dbReference type="STRING" id="407821.A0A087UBN9"/>
<sequence length="227" mass="26195">MKRWMNAMSLASIMQKFVKSENYDATFSSASNDDEESGFSSYRSRRYTSHKLNSTYDPSFIYEPLKQRSNSCGDRMGEVYLGSDDKYPNTFKSIPSHLYKAPCTPHDVPRRQPLYANAPPKPKRLTQSEGFPIYPNECYDTRDSLSSSQYHCEVQSSRILSGHQNQNVKTYLPMETNVSHPPNHDMEYRSAPKNMDHAFAQNADVEHFSDVYKNQPPRPHSADFLER</sequence>
<evidence type="ECO:0000313" key="1">
    <source>
        <dbReference type="EMBL" id="KFM74778.1"/>
    </source>
</evidence>
<organism evidence="1 2">
    <name type="scientific">Stegodyphus mimosarum</name>
    <name type="common">African social velvet spider</name>
    <dbReference type="NCBI Taxonomy" id="407821"/>
    <lineage>
        <taxon>Eukaryota</taxon>
        <taxon>Metazoa</taxon>
        <taxon>Ecdysozoa</taxon>
        <taxon>Arthropoda</taxon>
        <taxon>Chelicerata</taxon>
        <taxon>Arachnida</taxon>
        <taxon>Araneae</taxon>
        <taxon>Araneomorphae</taxon>
        <taxon>Entelegynae</taxon>
        <taxon>Eresoidea</taxon>
        <taxon>Eresidae</taxon>
        <taxon>Stegodyphus</taxon>
    </lineage>
</organism>
<dbReference type="EMBL" id="KK119112">
    <property type="protein sequence ID" value="KFM74778.1"/>
    <property type="molecule type" value="Genomic_DNA"/>
</dbReference>
<protein>
    <submittedName>
        <fullName evidence="1">Uncharacterized protein</fullName>
    </submittedName>
</protein>
<gene>
    <name evidence="1" type="ORF">X975_11896</name>
</gene>